<dbReference type="CDD" id="cd14014">
    <property type="entry name" value="STKc_PknB_like"/>
    <property type="match status" value="1"/>
</dbReference>
<comment type="catalytic activity">
    <reaction evidence="7">
        <text>L-threonyl-[protein] + ATP = O-phospho-L-threonyl-[protein] + ADP + H(+)</text>
        <dbReference type="Rhea" id="RHEA:46608"/>
        <dbReference type="Rhea" id="RHEA-COMP:11060"/>
        <dbReference type="Rhea" id="RHEA-COMP:11605"/>
        <dbReference type="ChEBI" id="CHEBI:15378"/>
        <dbReference type="ChEBI" id="CHEBI:30013"/>
        <dbReference type="ChEBI" id="CHEBI:30616"/>
        <dbReference type="ChEBI" id="CHEBI:61977"/>
        <dbReference type="ChEBI" id="CHEBI:456216"/>
        <dbReference type="EC" id="2.7.11.1"/>
    </reaction>
</comment>
<accession>A0ABT3B3H3</accession>
<evidence type="ECO:0000256" key="8">
    <source>
        <dbReference type="ARBA" id="ARBA00048679"/>
    </source>
</evidence>
<keyword evidence="9" id="KW-0812">Transmembrane</keyword>
<evidence type="ECO:0000256" key="6">
    <source>
        <dbReference type="ARBA" id="ARBA00022840"/>
    </source>
</evidence>
<dbReference type="RefSeq" id="WP_263747569.1">
    <property type="nucleotide sequence ID" value="NZ_JAOWRF010000297.1"/>
</dbReference>
<evidence type="ECO:0000256" key="3">
    <source>
        <dbReference type="ARBA" id="ARBA00022679"/>
    </source>
</evidence>
<evidence type="ECO:0000256" key="7">
    <source>
        <dbReference type="ARBA" id="ARBA00047899"/>
    </source>
</evidence>
<keyword evidence="12" id="KW-1185">Reference proteome</keyword>
<proteinExistence type="predicted"/>
<gene>
    <name evidence="11" type="ORF">OGM63_20860</name>
</gene>
<evidence type="ECO:0000256" key="1">
    <source>
        <dbReference type="ARBA" id="ARBA00012513"/>
    </source>
</evidence>
<dbReference type="GO" id="GO:0004674">
    <property type="term" value="F:protein serine/threonine kinase activity"/>
    <property type="evidence" value="ECO:0007669"/>
    <property type="project" value="UniProtKB-KW"/>
</dbReference>
<evidence type="ECO:0000259" key="10">
    <source>
        <dbReference type="PROSITE" id="PS50011"/>
    </source>
</evidence>
<evidence type="ECO:0000256" key="4">
    <source>
        <dbReference type="ARBA" id="ARBA00022741"/>
    </source>
</evidence>
<dbReference type="Pfam" id="PF00069">
    <property type="entry name" value="Pkinase"/>
    <property type="match status" value="1"/>
</dbReference>
<evidence type="ECO:0000256" key="5">
    <source>
        <dbReference type="ARBA" id="ARBA00022777"/>
    </source>
</evidence>
<dbReference type="PANTHER" id="PTHR24363:SF0">
    <property type="entry name" value="SERINE_THREONINE KINASE LIKE DOMAIN CONTAINING 1"/>
    <property type="match status" value="1"/>
</dbReference>
<dbReference type="InterPro" id="IPR000719">
    <property type="entry name" value="Prot_kinase_dom"/>
</dbReference>
<evidence type="ECO:0000313" key="11">
    <source>
        <dbReference type="EMBL" id="MCV3215926.1"/>
    </source>
</evidence>
<dbReference type="PROSITE" id="PS50011">
    <property type="entry name" value="PROTEIN_KINASE_DOM"/>
    <property type="match status" value="1"/>
</dbReference>
<dbReference type="Gene3D" id="3.30.200.20">
    <property type="entry name" value="Phosphorylase Kinase, domain 1"/>
    <property type="match status" value="1"/>
</dbReference>
<feature type="transmembrane region" description="Helical" evidence="9">
    <location>
        <begin position="337"/>
        <end position="361"/>
    </location>
</feature>
<evidence type="ECO:0000256" key="2">
    <source>
        <dbReference type="ARBA" id="ARBA00022527"/>
    </source>
</evidence>
<protein>
    <recommendedName>
        <fullName evidence="1">non-specific serine/threonine protein kinase</fullName>
        <ecNumber evidence="1">2.7.11.1</ecNumber>
    </recommendedName>
</protein>
<reference evidence="11 12" key="1">
    <citation type="submission" date="2022-10" db="EMBL/GenBank/DDBJ databases">
        <title>Identification of biosynthetic pathway for the production of the potent trypsin inhibitor radiosumin.</title>
        <authorList>
            <person name="Fewer D.P."/>
            <person name="Delbaje E."/>
            <person name="Ouyang X."/>
            <person name="Agostino P.D."/>
            <person name="Wahlsten M."/>
            <person name="Jokela J."/>
            <person name="Permi P."/>
            <person name="Haapaniemi E."/>
            <person name="Koistinen H."/>
        </authorList>
    </citation>
    <scope>NUCLEOTIDE SEQUENCE [LARGE SCALE GENOMIC DNA]</scope>
    <source>
        <strain evidence="11 12">NIES-515</strain>
    </source>
</reference>
<dbReference type="EC" id="2.7.11.1" evidence="1"/>
<sequence>MLSQLLKQRYQVVQVLSQGLFCRTYMAQDTHLPEHPICIVKHFLPSSQCSIPIEIRRRIFTREVQALKKLNNYDLVPHLLTSFEDNLEFYLVQEFIEGHPLNAEFMPGKRWSEKKVFQLLEEVLVILNFIHSQGMIHRDIKPSNIIRRKQDNRLVLIDFGAVKPIGNQLIKGQENFIPVEYSTIAIGTPGYMPHEQQRGKPRPNSDIYALGIIGIQALTGIHPTQLPEDRNTGELIWQHLTQVNPQLASVINNMVHYHFKDRYKSAREALEALLPLRNLYMPLHKSDITLLSEDFQFESQIPLFTDNSNQVFESEVSAPLLNNNTNDTTISIFSNKYALIMGLLIGGVSGLILMFVSYWSLQIIAPAQVENSQPKPSGLFR</sequence>
<keyword evidence="6" id="KW-0067">ATP-binding</keyword>
<keyword evidence="5 11" id="KW-0418">Kinase</keyword>
<dbReference type="InterPro" id="IPR011009">
    <property type="entry name" value="Kinase-like_dom_sf"/>
</dbReference>
<feature type="domain" description="Protein kinase" evidence="10">
    <location>
        <begin position="10"/>
        <end position="274"/>
    </location>
</feature>
<dbReference type="Proteomes" id="UP001526143">
    <property type="component" value="Unassembled WGS sequence"/>
</dbReference>
<dbReference type="Gene3D" id="1.10.510.10">
    <property type="entry name" value="Transferase(Phosphotransferase) domain 1"/>
    <property type="match status" value="1"/>
</dbReference>
<comment type="catalytic activity">
    <reaction evidence="8">
        <text>L-seryl-[protein] + ATP = O-phospho-L-seryl-[protein] + ADP + H(+)</text>
        <dbReference type="Rhea" id="RHEA:17989"/>
        <dbReference type="Rhea" id="RHEA-COMP:9863"/>
        <dbReference type="Rhea" id="RHEA-COMP:11604"/>
        <dbReference type="ChEBI" id="CHEBI:15378"/>
        <dbReference type="ChEBI" id="CHEBI:29999"/>
        <dbReference type="ChEBI" id="CHEBI:30616"/>
        <dbReference type="ChEBI" id="CHEBI:83421"/>
        <dbReference type="ChEBI" id="CHEBI:456216"/>
        <dbReference type="EC" id="2.7.11.1"/>
    </reaction>
</comment>
<dbReference type="PANTHER" id="PTHR24363">
    <property type="entry name" value="SERINE/THREONINE PROTEIN KINASE"/>
    <property type="match status" value="1"/>
</dbReference>
<evidence type="ECO:0000313" key="12">
    <source>
        <dbReference type="Proteomes" id="UP001526143"/>
    </source>
</evidence>
<keyword evidence="3" id="KW-0808">Transferase</keyword>
<organism evidence="11 12">
    <name type="scientific">Plectonema radiosum NIES-515</name>
    <dbReference type="NCBI Taxonomy" id="2986073"/>
    <lineage>
        <taxon>Bacteria</taxon>
        <taxon>Bacillati</taxon>
        <taxon>Cyanobacteriota</taxon>
        <taxon>Cyanophyceae</taxon>
        <taxon>Oscillatoriophycideae</taxon>
        <taxon>Oscillatoriales</taxon>
        <taxon>Microcoleaceae</taxon>
        <taxon>Plectonema</taxon>
    </lineage>
</organism>
<keyword evidence="4" id="KW-0547">Nucleotide-binding</keyword>
<dbReference type="SMART" id="SM00220">
    <property type="entry name" value="S_TKc"/>
    <property type="match status" value="1"/>
</dbReference>
<keyword evidence="2 11" id="KW-0723">Serine/threonine-protein kinase</keyword>
<evidence type="ECO:0000256" key="9">
    <source>
        <dbReference type="SAM" id="Phobius"/>
    </source>
</evidence>
<keyword evidence="9" id="KW-0472">Membrane</keyword>
<dbReference type="EMBL" id="JAOWRF010000297">
    <property type="protein sequence ID" value="MCV3215926.1"/>
    <property type="molecule type" value="Genomic_DNA"/>
</dbReference>
<comment type="caution">
    <text evidence="11">The sequence shown here is derived from an EMBL/GenBank/DDBJ whole genome shotgun (WGS) entry which is preliminary data.</text>
</comment>
<name>A0ABT3B3H3_9CYAN</name>
<dbReference type="SUPFAM" id="SSF56112">
    <property type="entry name" value="Protein kinase-like (PK-like)"/>
    <property type="match status" value="1"/>
</dbReference>
<keyword evidence="9" id="KW-1133">Transmembrane helix</keyword>